<evidence type="ECO:0000313" key="13">
    <source>
        <dbReference type="Proteomes" id="UP000010121"/>
    </source>
</evidence>
<dbReference type="GO" id="GO:0046872">
    <property type="term" value="F:metal ion binding"/>
    <property type="evidence" value="ECO:0007669"/>
    <property type="project" value="InterPro"/>
</dbReference>
<evidence type="ECO:0000256" key="3">
    <source>
        <dbReference type="ARBA" id="ARBA00012468"/>
    </source>
</evidence>
<dbReference type="PANTHER" id="PTHR33567:SF3">
    <property type="entry name" value="CHROMATE ION TRANSPORTER (EUROFUNG)"/>
    <property type="match status" value="1"/>
</dbReference>
<evidence type="ECO:0000256" key="7">
    <source>
        <dbReference type="ARBA" id="ARBA00022989"/>
    </source>
</evidence>
<comment type="caution">
    <text evidence="12">The sequence shown here is derived from an EMBL/GenBank/DDBJ whole genome shotgun (WGS) entry which is preliminary data.</text>
</comment>
<keyword evidence="7 10" id="KW-1133">Transmembrane helix</keyword>
<evidence type="ECO:0000256" key="9">
    <source>
        <dbReference type="SAM" id="MobiDB-lite"/>
    </source>
</evidence>
<feature type="region of interest" description="Disordered" evidence="9">
    <location>
        <begin position="241"/>
        <end position="261"/>
    </location>
</feature>
<sequence length="692" mass="73066">MSGRLQGRGLGLQWGLVLKGNRMRFLIATALALTLGLPALAQEESLAKLGPNAVPVTADNGWLRNNPAPDYWAFNPFVKPQVTTSACSVAAITAALNGLSGLPAKSEDTVMTQQQLLDLTANADWAKLSAEGGDGVTFDQLVGFAKAALTARQMADYKVDAFHPAVADAEAGKTMRALLTANEASATDALLVYFNQGVVTGDWDGPHVALIGAYDATADRVLVLEVDQEWYIPLLDPGRGVAGRHAETRPRRSGRAGGADRRAGAYRQMTVSLADLGRVFGRIGLVSFGGPAAQIALMHRELVDSRRWLTEAEFLQALSFCMLLPGPEAMQLATWCGWKLQGLRGGLLAGLLFLGPGAVLVLGLAMAYAAWGQMPLTAALFVGVQAAVVVIVFEALLRVSRRALKTRAHWAIAGLAFLALFAFDLPFPLVLLAAAGAGALLGAAKPPADRPPPLPSPPGLWRQTLRTALIWTALWLLPLALLWLWPGGLLLQIGQYFAKLALLTFGGAYAVLAWMAQAVVADLGWLQPRQMIDALGLAETTPGPLILVTEFVAFLAAQQQGGMAYGMAAALLTLWVTFVPSFLFIFTAAPHLARLMAVPQLAAALAGITAAVVGVIANLGLWFAAHAAFGRVGHWSAGPLHLIAPDLSSLNPVSLGLSLLALWLLGRWHWGILPTLGLCALLSGGISLLAIA</sequence>
<proteinExistence type="inferred from homology"/>
<feature type="transmembrane region" description="Helical" evidence="10">
    <location>
        <begin position="411"/>
        <end position="444"/>
    </location>
</feature>
<dbReference type="EC" id="2.3.2.15" evidence="3"/>
<dbReference type="eggNOG" id="COG2059">
    <property type="taxonomic scope" value="Bacteria"/>
</dbReference>
<dbReference type="NCBIfam" id="TIGR00937">
    <property type="entry name" value="2A51"/>
    <property type="match status" value="1"/>
</dbReference>
<dbReference type="Gene3D" id="3.90.70.30">
    <property type="entry name" value="Phytochelatin synthase, N-terminal domain"/>
    <property type="match status" value="1"/>
</dbReference>
<keyword evidence="6 10" id="KW-0812">Transmembrane</keyword>
<keyword evidence="13" id="KW-1185">Reference proteome</keyword>
<dbReference type="InterPro" id="IPR038765">
    <property type="entry name" value="Papain-like_cys_pep_sf"/>
</dbReference>
<evidence type="ECO:0000256" key="2">
    <source>
        <dbReference type="ARBA" id="ARBA00005262"/>
    </source>
</evidence>
<evidence type="ECO:0000256" key="4">
    <source>
        <dbReference type="ARBA" id="ARBA00022475"/>
    </source>
</evidence>
<gene>
    <name evidence="12" type="ORF">Rsw2DRAFT_3073</name>
</gene>
<feature type="transmembrane region" description="Helical" evidence="10">
    <location>
        <begin position="671"/>
        <end position="691"/>
    </location>
</feature>
<dbReference type="GO" id="GO:0016756">
    <property type="term" value="F:glutathione gamma-glutamylcysteinyltransferase activity"/>
    <property type="evidence" value="ECO:0007669"/>
    <property type="project" value="UniProtKB-EC"/>
</dbReference>
<comment type="subcellular location">
    <subcellularLocation>
        <location evidence="1">Cell membrane</location>
        <topology evidence="1">Multi-pass membrane protein</topology>
    </subcellularLocation>
</comment>
<dbReference type="InterPro" id="IPR038156">
    <property type="entry name" value="PCS_N_sf"/>
</dbReference>
<feature type="transmembrane region" description="Helical" evidence="10">
    <location>
        <begin position="347"/>
        <end position="371"/>
    </location>
</feature>
<feature type="transmembrane region" description="Helical" evidence="10">
    <location>
        <begin position="464"/>
        <end position="485"/>
    </location>
</feature>
<protein>
    <recommendedName>
        <fullName evidence="3">glutathione gamma-glutamylcysteinyltransferase</fullName>
        <ecNumber evidence="3">2.3.2.15</ecNumber>
    </recommendedName>
</protein>
<feature type="transmembrane region" description="Helical" evidence="10">
    <location>
        <begin position="540"/>
        <end position="557"/>
    </location>
</feature>
<keyword evidence="5" id="KW-0104">Cadmium</keyword>
<dbReference type="SUPFAM" id="SSF54001">
    <property type="entry name" value="Cysteine proteinases"/>
    <property type="match status" value="1"/>
</dbReference>
<name>C8S4U5_9RHOB</name>
<keyword evidence="8 10" id="KW-0472">Membrane</keyword>
<evidence type="ECO:0000256" key="1">
    <source>
        <dbReference type="ARBA" id="ARBA00004651"/>
    </source>
</evidence>
<accession>C8S4U5</accession>
<dbReference type="GO" id="GO:0010038">
    <property type="term" value="P:response to metal ion"/>
    <property type="evidence" value="ECO:0007669"/>
    <property type="project" value="InterPro"/>
</dbReference>
<dbReference type="EMBL" id="ACYY01000028">
    <property type="protein sequence ID" value="EEW24004.1"/>
    <property type="molecule type" value="Genomic_DNA"/>
</dbReference>
<evidence type="ECO:0000256" key="6">
    <source>
        <dbReference type="ARBA" id="ARBA00022692"/>
    </source>
</evidence>
<keyword evidence="4" id="KW-1003">Cell membrane</keyword>
<evidence type="ECO:0000313" key="12">
    <source>
        <dbReference type="EMBL" id="EEW24004.1"/>
    </source>
</evidence>
<comment type="similarity">
    <text evidence="2">Belongs to the chromate ion transporter (CHR) (TC 2.A.51) family.</text>
</comment>
<dbReference type="Pfam" id="PF05023">
    <property type="entry name" value="Phytochelatin"/>
    <property type="match status" value="1"/>
</dbReference>
<evidence type="ECO:0000259" key="11">
    <source>
        <dbReference type="PROSITE" id="PS51443"/>
    </source>
</evidence>
<dbReference type="GO" id="GO:0015109">
    <property type="term" value="F:chromate transmembrane transporter activity"/>
    <property type="evidence" value="ECO:0007669"/>
    <property type="project" value="InterPro"/>
</dbReference>
<feature type="transmembrane region" description="Helical" evidence="10">
    <location>
        <begin position="601"/>
        <end position="625"/>
    </location>
</feature>
<dbReference type="InterPro" id="IPR014047">
    <property type="entry name" value="Chr_Tranpt_l_chain"/>
</dbReference>
<dbReference type="GO" id="GO:0046938">
    <property type="term" value="P:phytochelatin biosynthetic process"/>
    <property type="evidence" value="ECO:0007669"/>
    <property type="project" value="InterPro"/>
</dbReference>
<dbReference type="STRING" id="371731.Rsw2DRAFT_3073"/>
<dbReference type="GO" id="GO:0005886">
    <property type="term" value="C:plasma membrane"/>
    <property type="evidence" value="ECO:0007669"/>
    <property type="project" value="UniProtKB-SubCell"/>
</dbReference>
<dbReference type="InterPro" id="IPR007719">
    <property type="entry name" value="PCS_N"/>
</dbReference>
<evidence type="ECO:0000256" key="8">
    <source>
        <dbReference type="ARBA" id="ARBA00023136"/>
    </source>
</evidence>
<reference evidence="12 13" key="1">
    <citation type="submission" date="2009-08" db="EMBL/GenBank/DDBJ databases">
        <title>The draft genome of Rhodobacter sp. SW2.</title>
        <authorList>
            <consortium name="US DOE Joint Genome Institute (JGI-PGF)"/>
            <person name="Lucas S."/>
            <person name="Copeland A."/>
            <person name="Lapidus A."/>
            <person name="Glavina del Rio T."/>
            <person name="Tice H."/>
            <person name="Bruce D."/>
            <person name="Goodwin L."/>
            <person name="Pitluck S."/>
            <person name="Larimer F."/>
            <person name="Land M.L."/>
            <person name="Hauser L."/>
            <person name="Emerson D."/>
        </authorList>
    </citation>
    <scope>NUCLEOTIDE SEQUENCE [LARGE SCALE GENOMIC DNA]</scope>
    <source>
        <strain evidence="12 13">SW2</strain>
    </source>
</reference>
<evidence type="ECO:0000256" key="5">
    <source>
        <dbReference type="ARBA" id="ARBA00022539"/>
    </source>
</evidence>
<dbReference type="InterPro" id="IPR003370">
    <property type="entry name" value="Chromate_transpt"/>
</dbReference>
<feature type="domain" description="Peptidase C83" evidence="11">
    <location>
        <begin position="27"/>
        <end position="267"/>
    </location>
</feature>
<dbReference type="PANTHER" id="PTHR33567">
    <property type="entry name" value="CHROMATE ION TRANSPORTER (EUROFUNG)"/>
    <property type="match status" value="1"/>
</dbReference>
<feature type="transmembrane region" description="Helical" evidence="10">
    <location>
        <begin position="569"/>
        <end position="589"/>
    </location>
</feature>
<feature type="transmembrane region" description="Helical" evidence="10">
    <location>
        <begin position="497"/>
        <end position="520"/>
    </location>
</feature>
<dbReference type="Pfam" id="PF02417">
    <property type="entry name" value="Chromate_transp"/>
    <property type="match status" value="2"/>
</dbReference>
<organism evidence="12 13">
    <name type="scientific">Rhodobacter ferrooxidans</name>
    <dbReference type="NCBI Taxonomy" id="371731"/>
    <lineage>
        <taxon>Bacteria</taxon>
        <taxon>Pseudomonadati</taxon>
        <taxon>Pseudomonadota</taxon>
        <taxon>Alphaproteobacteria</taxon>
        <taxon>Rhodobacterales</taxon>
        <taxon>Rhodobacter group</taxon>
        <taxon>Rhodobacter</taxon>
    </lineage>
</organism>
<dbReference type="PROSITE" id="PS51443">
    <property type="entry name" value="PCS"/>
    <property type="match status" value="1"/>
</dbReference>
<dbReference type="Proteomes" id="UP000010121">
    <property type="component" value="Unassembled WGS sequence"/>
</dbReference>
<evidence type="ECO:0000256" key="10">
    <source>
        <dbReference type="SAM" id="Phobius"/>
    </source>
</evidence>
<dbReference type="AlphaFoldDB" id="C8S4U5"/>
<feature type="transmembrane region" description="Helical" evidence="10">
    <location>
        <begin position="377"/>
        <end position="399"/>
    </location>
</feature>